<dbReference type="CDD" id="cd00063">
    <property type="entry name" value="FN3"/>
    <property type="match status" value="2"/>
</dbReference>
<accession>A0ABX6AT70</accession>
<dbReference type="PANTHER" id="PTHR46957">
    <property type="entry name" value="CYTOKINE RECEPTOR"/>
    <property type="match status" value="1"/>
</dbReference>
<dbReference type="PROSITE" id="PS50853">
    <property type="entry name" value="FN3"/>
    <property type="match status" value="3"/>
</dbReference>
<evidence type="ECO:0000256" key="3">
    <source>
        <dbReference type="SAM" id="MobiDB-lite"/>
    </source>
</evidence>
<feature type="compositionally biased region" description="Gly residues" evidence="3">
    <location>
        <begin position="54"/>
        <end position="65"/>
    </location>
</feature>
<protein>
    <submittedName>
        <fullName evidence="5">Fibronectin type III domain-containing protein</fullName>
    </submittedName>
</protein>
<evidence type="ECO:0000313" key="6">
    <source>
        <dbReference type="Proteomes" id="UP000326041"/>
    </source>
</evidence>
<feature type="region of interest" description="Disordered" evidence="3">
    <location>
        <begin position="236"/>
        <end position="267"/>
    </location>
</feature>
<organism evidence="5 6">
    <name type="scientific">Streptomyces prasinus</name>
    <dbReference type="NCBI Taxonomy" id="67345"/>
    <lineage>
        <taxon>Bacteria</taxon>
        <taxon>Bacillati</taxon>
        <taxon>Actinomycetota</taxon>
        <taxon>Actinomycetes</taxon>
        <taxon>Kitasatosporales</taxon>
        <taxon>Streptomycetaceae</taxon>
        <taxon>Streptomyces</taxon>
    </lineage>
</organism>
<feature type="region of interest" description="Disordered" evidence="3">
    <location>
        <begin position="54"/>
        <end position="75"/>
    </location>
</feature>
<dbReference type="InterPro" id="IPR050713">
    <property type="entry name" value="RTP_Phos/Ushers"/>
</dbReference>
<feature type="region of interest" description="Disordered" evidence="3">
    <location>
        <begin position="1"/>
        <end position="30"/>
    </location>
</feature>
<reference evidence="5 6" key="1">
    <citation type="submission" date="2017-09" db="EMBL/GenBank/DDBJ databases">
        <authorList>
            <person name="Lee N."/>
            <person name="Cho B.-K."/>
        </authorList>
    </citation>
    <scope>NUCLEOTIDE SEQUENCE [LARGE SCALE GENOMIC DNA]</scope>
    <source>
        <strain evidence="5 6">ATCC 13879</strain>
    </source>
</reference>
<dbReference type="RefSeq" id="WP_150475080.1">
    <property type="nucleotide sequence ID" value="NZ_CP023697.1"/>
</dbReference>
<dbReference type="InterPro" id="IPR003961">
    <property type="entry name" value="FN3_dom"/>
</dbReference>
<feature type="region of interest" description="Disordered" evidence="3">
    <location>
        <begin position="142"/>
        <end position="174"/>
    </location>
</feature>
<evidence type="ECO:0000259" key="4">
    <source>
        <dbReference type="PROSITE" id="PS50853"/>
    </source>
</evidence>
<evidence type="ECO:0000313" key="5">
    <source>
        <dbReference type="EMBL" id="QEV05020.1"/>
    </source>
</evidence>
<dbReference type="InterPro" id="IPR036116">
    <property type="entry name" value="FN3_sf"/>
</dbReference>
<dbReference type="Proteomes" id="UP000326041">
    <property type="component" value="Chromosome"/>
</dbReference>
<dbReference type="Gene3D" id="2.60.40.10">
    <property type="entry name" value="Immunoglobulins"/>
    <property type="match status" value="3"/>
</dbReference>
<dbReference type="SUPFAM" id="SSF49265">
    <property type="entry name" value="Fibronectin type III"/>
    <property type="match status" value="2"/>
</dbReference>
<evidence type="ECO:0000256" key="1">
    <source>
        <dbReference type="ARBA" id="ARBA00023295"/>
    </source>
</evidence>
<keyword evidence="2" id="KW-0119">Carbohydrate metabolism</keyword>
<keyword evidence="6" id="KW-1185">Reference proteome</keyword>
<name>A0ABX6AT70_9ACTN</name>
<keyword evidence="1" id="KW-0378">Hydrolase</keyword>
<feature type="domain" description="Fibronectin type-III" evidence="4">
    <location>
        <begin position="68"/>
        <end position="156"/>
    </location>
</feature>
<dbReference type="EMBL" id="CP023697">
    <property type="protein sequence ID" value="QEV05020.1"/>
    <property type="molecule type" value="Genomic_DNA"/>
</dbReference>
<keyword evidence="1" id="KW-0326">Glycosidase</keyword>
<dbReference type="GeneID" id="95533810"/>
<evidence type="ECO:0000256" key="2">
    <source>
        <dbReference type="ARBA" id="ARBA00023326"/>
    </source>
</evidence>
<proteinExistence type="predicted"/>
<feature type="domain" description="Fibronectin type-III" evidence="4">
    <location>
        <begin position="166"/>
        <end position="253"/>
    </location>
</feature>
<dbReference type="InterPro" id="IPR013783">
    <property type="entry name" value="Ig-like_fold"/>
</dbReference>
<dbReference type="PANTHER" id="PTHR46957:SF3">
    <property type="entry name" value="CYTOKINE RECEPTOR"/>
    <property type="match status" value="1"/>
</dbReference>
<dbReference type="SMART" id="SM00060">
    <property type="entry name" value="FN3"/>
    <property type="match status" value="3"/>
</dbReference>
<dbReference type="Pfam" id="PF00041">
    <property type="entry name" value="fn3"/>
    <property type="match status" value="2"/>
</dbReference>
<feature type="domain" description="Fibronectin type-III" evidence="4">
    <location>
        <begin position="260"/>
        <end position="357"/>
    </location>
</feature>
<gene>
    <name evidence="5" type="ORF">CP972_04410</name>
</gene>
<sequence length="358" mass="37295">MSGDRVVRSAPFTAAVPSRRPPAPRDGALRPPLPLRGVLVLVLLLVVSCGAGGGDGGSGDGGGQPPGAPAGVTAEAGSATSVHVMWNTVPAASARVSRYEVYRGTTKVEEVPGSEHMVDVTRLRPSTTYAFTVRARDAEGRLGPRSREVRATTPAATVSDRSAPGRPSGLRGKAVGGRAVQLSWSASTDDRGVLSYDIHQGGTKVHSVGGGQTATVVTGLRPGTRYSFTVRARDAADNVSPPGAPLRLTTPGRDTAPAAAPTGFRASSHRSEGAYHIDLSWVPPRVDGVITEYQVHLDGRPATSVVYGGEAPRDRATYSFYAGREAGVDHRVRIRARLPDGTWGGFSTERTVTTGPGH</sequence>
<keyword evidence="2" id="KW-0624">Polysaccharide degradation</keyword>